<dbReference type="InterPro" id="IPR001967">
    <property type="entry name" value="Peptidase_S11_N"/>
</dbReference>
<evidence type="ECO:0000256" key="12">
    <source>
        <dbReference type="ARBA" id="ARBA00034000"/>
    </source>
</evidence>
<evidence type="ECO:0000313" key="17">
    <source>
        <dbReference type="Proteomes" id="UP000182089"/>
    </source>
</evidence>
<feature type="signal peptide" evidence="14">
    <location>
        <begin position="1"/>
        <end position="26"/>
    </location>
</feature>
<evidence type="ECO:0000256" key="8">
    <source>
        <dbReference type="ARBA" id="ARBA00022801"/>
    </source>
</evidence>
<evidence type="ECO:0000256" key="4">
    <source>
        <dbReference type="ARBA" id="ARBA00012448"/>
    </source>
</evidence>
<comment type="catalytic activity">
    <reaction evidence="12">
        <text>Preferential cleavage: (Ac)2-L-Lys-D-Ala-|-D-Ala. Also transpeptidation of peptidyl-alanyl moieties that are N-acyl substituents of D-alanine.</text>
        <dbReference type="EC" id="3.4.16.4"/>
    </reaction>
</comment>
<name>A0ABY1ACX0_9LACO</name>
<keyword evidence="7 14" id="KW-0732">Signal</keyword>
<dbReference type="InterPro" id="IPR018044">
    <property type="entry name" value="Peptidase_S11"/>
</dbReference>
<organism evidence="16 17">
    <name type="scientific">Ligilactobacillus ruminis</name>
    <dbReference type="NCBI Taxonomy" id="1623"/>
    <lineage>
        <taxon>Bacteria</taxon>
        <taxon>Bacillati</taxon>
        <taxon>Bacillota</taxon>
        <taxon>Bacilli</taxon>
        <taxon>Lactobacillales</taxon>
        <taxon>Lactobacillaceae</taxon>
        <taxon>Ligilactobacillus</taxon>
    </lineage>
</organism>
<accession>A0ABY1ACX0</accession>
<dbReference type="EMBL" id="FOCC01000011">
    <property type="protein sequence ID" value="SEM86836.1"/>
    <property type="molecule type" value="Genomic_DNA"/>
</dbReference>
<comment type="function">
    <text evidence="1">Removes C-terminal D-alanyl residues from sugar-peptide cell wall precursors.</text>
</comment>
<dbReference type="SUPFAM" id="SSF69189">
    <property type="entry name" value="Penicillin-binding protein associated domain"/>
    <property type="match status" value="1"/>
</dbReference>
<keyword evidence="9" id="KW-0133">Cell shape</keyword>
<feature type="domain" description="Peptidase S11 D-Ala-D-Ala carboxypeptidase A C-terminal" evidence="15">
    <location>
        <begin position="324"/>
        <end position="431"/>
    </location>
</feature>
<evidence type="ECO:0000256" key="10">
    <source>
        <dbReference type="ARBA" id="ARBA00022984"/>
    </source>
</evidence>
<evidence type="ECO:0000256" key="7">
    <source>
        <dbReference type="ARBA" id="ARBA00022729"/>
    </source>
</evidence>
<keyword evidence="11" id="KW-0961">Cell wall biogenesis/degradation</keyword>
<dbReference type="InterPro" id="IPR012907">
    <property type="entry name" value="Peptidase_S11_C"/>
</dbReference>
<dbReference type="InterPro" id="IPR037167">
    <property type="entry name" value="Peptidase_S11_C_sf"/>
</dbReference>
<dbReference type="InterPro" id="IPR012338">
    <property type="entry name" value="Beta-lactam/transpept-like"/>
</dbReference>
<comment type="similarity">
    <text evidence="3 13">Belongs to the peptidase S11 family.</text>
</comment>
<evidence type="ECO:0000256" key="13">
    <source>
        <dbReference type="RuleBase" id="RU004016"/>
    </source>
</evidence>
<feature type="chain" id="PRO_5046563865" description="serine-type D-Ala-D-Ala carboxypeptidase" evidence="14">
    <location>
        <begin position="27"/>
        <end position="447"/>
    </location>
</feature>
<dbReference type="PANTHER" id="PTHR21581:SF11">
    <property type="entry name" value="D-ALANYL-D-ALANINE CARBOXYPEPTIDASE DACA"/>
    <property type="match status" value="1"/>
</dbReference>
<evidence type="ECO:0000256" key="6">
    <source>
        <dbReference type="ARBA" id="ARBA00022670"/>
    </source>
</evidence>
<sequence>MKLFKSLKKTMISLIAGVTVGTTALAGISSLSNQKVSAASLPGQTDTGLNLDVKAAIAVDANTGQILYAKNAEQVLPIASMSKVMTAYLVLQAVKQGKLSWNQKILPDSAAQKVSQDTTLSNVPLKEGQRYTVKSLYQAMLVYSANGAAMALAGAVGGTQKNFIDMMRKEAVKMGIKDSEWYTANGLANGEVGTGKYPGASDSAENKLSAKDMAILAYRTLKDYPEILETTSIARMKFNNGTSETQMENWNWMLKGLAKAYTALPVDGLKTGTSDSAGACFTATVNKDGHRLITVVLGAKHASQEDLSRFEQTQKLMSYCYNSYSYTDIAANKTFSSAKTLPVYHGKALSVGVNTKEATNIWLKNTVSASNLTATVTADKKLTEKHKLLAPIAKGKTVGTFKVTVKGQDLYYLDGSNALTLKAKTTKSVDKANIFVIAWRTITGKNY</sequence>
<keyword evidence="6" id="KW-0645">Protease</keyword>
<protein>
    <recommendedName>
        <fullName evidence="4">serine-type D-Ala-D-Ala carboxypeptidase</fullName>
        <ecNumber evidence="4">3.4.16.4</ecNumber>
    </recommendedName>
</protein>
<proteinExistence type="inferred from homology"/>
<keyword evidence="10" id="KW-0573">Peptidoglycan synthesis</keyword>
<dbReference type="SMART" id="SM00936">
    <property type="entry name" value="PBP5_C"/>
    <property type="match status" value="1"/>
</dbReference>
<dbReference type="Gene3D" id="3.40.710.10">
    <property type="entry name" value="DD-peptidase/beta-lactamase superfamily"/>
    <property type="match status" value="1"/>
</dbReference>
<evidence type="ECO:0000256" key="3">
    <source>
        <dbReference type="ARBA" id="ARBA00007164"/>
    </source>
</evidence>
<dbReference type="Pfam" id="PF07943">
    <property type="entry name" value="PBP5_C"/>
    <property type="match status" value="1"/>
</dbReference>
<dbReference type="Pfam" id="PF00768">
    <property type="entry name" value="Peptidase_S11"/>
    <property type="match status" value="1"/>
</dbReference>
<comment type="caution">
    <text evidence="16">The sequence shown here is derived from an EMBL/GenBank/DDBJ whole genome shotgun (WGS) entry which is preliminary data.</text>
</comment>
<evidence type="ECO:0000256" key="11">
    <source>
        <dbReference type="ARBA" id="ARBA00023316"/>
    </source>
</evidence>
<evidence type="ECO:0000256" key="9">
    <source>
        <dbReference type="ARBA" id="ARBA00022960"/>
    </source>
</evidence>
<dbReference type="SUPFAM" id="SSF56601">
    <property type="entry name" value="beta-lactamase/transpeptidase-like"/>
    <property type="match status" value="1"/>
</dbReference>
<gene>
    <name evidence="16" type="ORF">SAMN05216431_11128</name>
</gene>
<evidence type="ECO:0000313" key="16">
    <source>
        <dbReference type="EMBL" id="SEM86836.1"/>
    </source>
</evidence>
<comment type="pathway">
    <text evidence="2">Cell wall biogenesis; peptidoglycan biosynthesis.</text>
</comment>
<reference evidence="16 17" key="1">
    <citation type="submission" date="2016-10" db="EMBL/GenBank/DDBJ databases">
        <authorList>
            <person name="Varghese N."/>
            <person name="Submissions S."/>
        </authorList>
    </citation>
    <scope>NUCLEOTIDE SEQUENCE [LARGE SCALE GENOMIC DNA]</scope>
    <source>
        <strain evidence="16 17">WC1T17</strain>
    </source>
</reference>
<evidence type="ECO:0000256" key="5">
    <source>
        <dbReference type="ARBA" id="ARBA00022645"/>
    </source>
</evidence>
<evidence type="ECO:0000256" key="1">
    <source>
        <dbReference type="ARBA" id="ARBA00003217"/>
    </source>
</evidence>
<dbReference type="Gene3D" id="2.60.410.10">
    <property type="entry name" value="D-Ala-D-Ala carboxypeptidase, C-terminal domain"/>
    <property type="match status" value="1"/>
</dbReference>
<evidence type="ECO:0000256" key="14">
    <source>
        <dbReference type="SAM" id="SignalP"/>
    </source>
</evidence>
<dbReference type="Proteomes" id="UP000182089">
    <property type="component" value="Unassembled WGS sequence"/>
</dbReference>
<dbReference type="GO" id="GO:0004180">
    <property type="term" value="F:carboxypeptidase activity"/>
    <property type="evidence" value="ECO:0007669"/>
    <property type="project" value="UniProtKB-KW"/>
</dbReference>
<dbReference type="PRINTS" id="PR00725">
    <property type="entry name" value="DADACBPTASE1"/>
</dbReference>
<dbReference type="PANTHER" id="PTHR21581">
    <property type="entry name" value="D-ALANYL-D-ALANINE CARBOXYPEPTIDASE"/>
    <property type="match status" value="1"/>
</dbReference>
<evidence type="ECO:0000256" key="2">
    <source>
        <dbReference type="ARBA" id="ARBA00004752"/>
    </source>
</evidence>
<dbReference type="InterPro" id="IPR015956">
    <property type="entry name" value="Peniciliin-bd_prot_C_sf"/>
</dbReference>
<evidence type="ECO:0000259" key="15">
    <source>
        <dbReference type="SMART" id="SM00936"/>
    </source>
</evidence>
<dbReference type="EC" id="3.4.16.4" evidence="4"/>
<keyword evidence="5 16" id="KW-0121">Carboxypeptidase</keyword>
<keyword evidence="8" id="KW-0378">Hydrolase</keyword>